<dbReference type="Proteomes" id="UP000075670">
    <property type="component" value="Unassembled WGS sequence"/>
</dbReference>
<gene>
    <name evidence="6" type="primary">yxlF_2</name>
    <name evidence="6" type="ORF">MOMUL_21560</name>
</gene>
<evidence type="ECO:0000313" key="7">
    <source>
        <dbReference type="Proteomes" id="UP000075670"/>
    </source>
</evidence>
<comment type="caution">
    <text evidence="6">The sequence shown here is derived from an EMBL/GenBank/DDBJ whole genome shotgun (WGS) entry which is preliminary data.</text>
</comment>
<reference evidence="6 7" key="1">
    <citation type="submission" date="2016-02" db="EMBL/GenBank/DDBJ databases">
        <title>Genome sequence of Moorella mulderi DSM 14980.</title>
        <authorList>
            <person name="Poehlein A."/>
            <person name="Daniel R."/>
        </authorList>
    </citation>
    <scope>NUCLEOTIDE SEQUENCE [LARGE SCALE GENOMIC DNA]</scope>
    <source>
        <strain evidence="6 7">DSM 14980</strain>
    </source>
</reference>
<keyword evidence="6" id="KW-0378">Hydrolase</keyword>
<dbReference type="GO" id="GO:0005524">
    <property type="term" value="F:ATP binding"/>
    <property type="evidence" value="ECO:0007669"/>
    <property type="project" value="UniProtKB-KW"/>
</dbReference>
<evidence type="ECO:0000259" key="5">
    <source>
        <dbReference type="PROSITE" id="PS50893"/>
    </source>
</evidence>
<accession>A0A151AVM5</accession>
<dbReference type="PATRIC" id="fig|1122241.3.peg.2298"/>
<dbReference type="Gene3D" id="3.40.50.300">
    <property type="entry name" value="P-loop containing nucleotide triphosphate hydrolases"/>
    <property type="match status" value="1"/>
</dbReference>
<dbReference type="GO" id="GO:0016887">
    <property type="term" value="F:ATP hydrolysis activity"/>
    <property type="evidence" value="ECO:0007669"/>
    <property type="project" value="InterPro"/>
</dbReference>
<keyword evidence="4 6" id="KW-0067">ATP-binding</keyword>
<evidence type="ECO:0000256" key="2">
    <source>
        <dbReference type="ARBA" id="ARBA00022448"/>
    </source>
</evidence>
<dbReference type="InterPro" id="IPR003439">
    <property type="entry name" value="ABC_transporter-like_ATP-bd"/>
</dbReference>
<sequence>MAGQAAVIVTHNLTKRYGSITAVQDLNLEIRQGEIFGLLGPNGAGKTTTILMLLGLTEPTSGQALVNGLDATRHPLEVKRIAGYLPDNVGFYDDLTARENLLYTARLNQIPPAEAEKRVALSLEQVGLSNFAHRRVKEFSRGMRQRLGIADIMVKDPAIIILDEPTLGIDPEGVRELLALIVRLAREGGKTVLLSSHLLHQVQQICDRVGIFVAGRLLAAGPVALLGHQVMAGKPLEIELQAEPDNDNLLSTLRSLQGVTAVERHGAFIRLRCAAGRDIRPELVPYLAGKGFTLLYLRARGYDLDDIYRQYFQGEGYHGTMAG</sequence>
<name>A0A151AVM5_9FIRM</name>
<keyword evidence="7" id="KW-1185">Reference proteome</keyword>
<dbReference type="SMART" id="SM00382">
    <property type="entry name" value="AAA"/>
    <property type="match status" value="1"/>
</dbReference>
<evidence type="ECO:0000256" key="3">
    <source>
        <dbReference type="ARBA" id="ARBA00022741"/>
    </source>
</evidence>
<dbReference type="PANTHER" id="PTHR43335">
    <property type="entry name" value="ABC TRANSPORTER, ATP-BINDING PROTEIN"/>
    <property type="match status" value="1"/>
</dbReference>
<evidence type="ECO:0000256" key="1">
    <source>
        <dbReference type="ARBA" id="ARBA00005417"/>
    </source>
</evidence>
<dbReference type="OrthoDB" id="9804819at2"/>
<dbReference type="EC" id="3.6.3.-" evidence="6"/>
<evidence type="ECO:0000313" key="6">
    <source>
        <dbReference type="EMBL" id="KYH31600.1"/>
    </source>
</evidence>
<dbReference type="Pfam" id="PF00005">
    <property type="entry name" value="ABC_tran"/>
    <property type="match status" value="1"/>
</dbReference>
<evidence type="ECO:0000256" key="4">
    <source>
        <dbReference type="ARBA" id="ARBA00022840"/>
    </source>
</evidence>
<protein>
    <submittedName>
        <fullName evidence="6">Putative ABC transporter ATP-binding protein YxlF</fullName>
        <ecNumber evidence="6">3.6.3.-</ecNumber>
    </submittedName>
</protein>
<dbReference type="PANTHER" id="PTHR43335:SF11">
    <property type="entry name" value="ABC TRANSPORTER RELATED"/>
    <property type="match status" value="1"/>
</dbReference>
<dbReference type="EMBL" id="LTBC01000009">
    <property type="protein sequence ID" value="KYH31600.1"/>
    <property type="molecule type" value="Genomic_DNA"/>
</dbReference>
<dbReference type="InterPro" id="IPR003593">
    <property type="entry name" value="AAA+_ATPase"/>
</dbReference>
<keyword evidence="2" id="KW-0813">Transport</keyword>
<feature type="domain" description="ABC transporter" evidence="5">
    <location>
        <begin position="8"/>
        <end position="239"/>
    </location>
</feature>
<dbReference type="SUPFAM" id="SSF52540">
    <property type="entry name" value="P-loop containing nucleoside triphosphate hydrolases"/>
    <property type="match status" value="1"/>
</dbReference>
<dbReference type="PROSITE" id="PS50893">
    <property type="entry name" value="ABC_TRANSPORTER_2"/>
    <property type="match status" value="1"/>
</dbReference>
<dbReference type="InterPro" id="IPR027417">
    <property type="entry name" value="P-loop_NTPase"/>
</dbReference>
<organism evidence="6 7">
    <name type="scientific">Moorella mulderi DSM 14980</name>
    <dbReference type="NCBI Taxonomy" id="1122241"/>
    <lineage>
        <taxon>Bacteria</taxon>
        <taxon>Bacillati</taxon>
        <taxon>Bacillota</taxon>
        <taxon>Clostridia</taxon>
        <taxon>Neomoorellales</taxon>
        <taxon>Neomoorellaceae</taxon>
        <taxon>Neomoorella</taxon>
    </lineage>
</organism>
<dbReference type="AlphaFoldDB" id="A0A151AVM5"/>
<comment type="similarity">
    <text evidence="1">Belongs to the ABC transporter superfamily.</text>
</comment>
<keyword evidence="3" id="KW-0547">Nucleotide-binding</keyword>
<proteinExistence type="inferred from homology"/>